<evidence type="ECO:0000256" key="3">
    <source>
        <dbReference type="ARBA" id="ARBA00022722"/>
    </source>
</evidence>
<dbReference type="InterPro" id="IPR002121">
    <property type="entry name" value="HRDC_dom"/>
</dbReference>
<dbReference type="Proteomes" id="UP000000954">
    <property type="component" value="Chromosome"/>
</dbReference>
<dbReference type="GO" id="GO:0000166">
    <property type="term" value="F:nucleotide binding"/>
    <property type="evidence" value="ECO:0007669"/>
    <property type="project" value="InterPro"/>
</dbReference>
<evidence type="ECO:0000256" key="1">
    <source>
        <dbReference type="ARBA" id="ARBA00022490"/>
    </source>
</evidence>
<dbReference type="SMART" id="SM00474">
    <property type="entry name" value="35EXOc"/>
    <property type="match status" value="1"/>
</dbReference>
<keyword evidence="4 6" id="KW-0378">Hydrolase</keyword>
<dbReference type="Pfam" id="PF01612">
    <property type="entry name" value="DNA_pol_A_exo1"/>
    <property type="match status" value="1"/>
</dbReference>
<dbReference type="Gene3D" id="3.30.420.10">
    <property type="entry name" value="Ribonuclease H-like superfamily/Ribonuclease H"/>
    <property type="match status" value="1"/>
</dbReference>
<dbReference type="AlphaFoldDB" id="C7MN49"/>
<gene>
    <name evidence="6" type="primary">rnd</name>
    <name evidence="8" type="ordered locus">Ccur_06230</name>
</gene>
<dbReference type="PANTHER" id="PTHR47649">
    <property type="entry name" value="RIBONUCLEASE D"/>
    <property type="match status" value="1"/>
</dbReference>
<dbReference type="EMBL" id="CP001682">
    <property type="protein sequence ID" value="ACU94339.1"/>
    <property type="molecule type" value="Genomic_DNA"/>
</dbReference>
<proteinExistence type="inferred from homology"/>
<dbReference type="NCBIfam" id="TIGR01388">
    <property type="entry name" value="rnd"/>
    <property type="match status" value="1"/>
</dbReference>
<dbReference type="GO" id="GO:0005737">
    <property type="term" value="C:cytoplasm"/>
    <property type="evidence" value="ECO:0007669"/>
    <property type="project" value="UniProtKB-SubCell"/>
</dbReference>
<evidence type="ECO:0000256" key="4">
    <source>
        <dbReference type="ARBA" id="ARBA00022801"/>
    </source>
</evidence>
<keyword evidence="1 6" id="KW-0963">Cytoplasm</keyword>
<dbReference type="eggNOG" id="COG0349">
    <property type="taxonomic scope" value="Bacteria"/>
</dbReference>
<keyword evidence="3 6" id="KW-0540">Nuclease</keyword>
<dbReference type="GO" id="GO:0042780">
    <property type="term" value="P:tRNA 3'-end processing"/>
    <property type="evidence" value="ECO:0007669"/>
    <property type="project" value="UniProtKB-UniRule"/>
</dbReference>
<dbReference type="Gene3D" id="1.10.150.80">
    <property type="entry name" value="HRDC domain"/>
    <property type="match status" value="1"/>
</dbReference>
<dbReference type="InterPro" id="IPR051086">
    <property type="entry name" value="RNase_D-like"/>
</dbReference>
<dbReference type="InterPro" id="IPR044876">
    <property type="entry name" value="HRDC_dom_sf"/>
</dbReference>
<evidence type="ECO:0000256" key="2">
    <source>
        <dbReference type="ARBA" id="ARBA00022694"/>
    </source>
</evidence>
<comment type="catalytic activity">
    <reaction evidence="6">
        <text>Exonucleolytic cleavage that removes extra residues from the 3'-terminus of tRNA to produce 5'-mononucleotides.</text>
        <dbReference type="EC" id="3.1.13.5"/>
    </reaction>
</comment>
<dbReference type="InterPro" id="IPR012337">
    <property type="entry name" value="RNaseH-like_sf"/>
</dbReference>
<dbReference type="InterPro" id="IPR002562">
    <property type="entry name" value="3'-5'_exonuclease_dom"/>
</dbReference>
<comment type="similarity">
    <text evidence="6">Belongs to the RNase D family.</text>
</comment>
<evidence type="ECO:0000256" key="5">
    <source>
        <dbReference type="ARBA" id="ARBA00022839"/>
    </source>
</evidence>
<evidence type="ECO:0000313" key="9">
    <source>
        <dbReference type="Proteomes" id="UP000000954"/>
    </source>
</evidence>
<dbReference type="PROSITE" id="PS50967">
    <property type="entry name" value="HRDC"/>
    <property type="match status" value="1"/>
</dbReference>
<evidence type="ECO:0000259" key="7">
    <source>
        <dbReference type="PROSITE" id="PS50967"/>
    </source>
</evidence>
<keyword evidence="2 6" id="KW-0819">tRNA processing</keyword>
<keyword evidence="5 6" id="KW-0269">Exonuclease</keyword>
<dbReference type="CDD" id="cd06142">
    <property type="entry name" value="RNaseD_exo"/>
    <property type="match status" value="1"/>
</dbReference>
<dbReference type="KEGG" id="ccu:Ccur_06230"/>
<sequence length="399" mass="44932">MVDTIIKTDLSRLEGFHSVFITDQAELEAFAKRALDSSVLAIDTEFLREKTYYARLCLLQMQTDDETIIVDPFAVSDLGVLAPLFQSSSIMKIVHSGRQDLEILNREVGLLPQPLFDTQVAAALLGHTQQIGYGSLVSAVCGVQLAKMDSFTDWSRRPLSASQISYAADDVIYLPQLYHTMTDELERLGRIHWLDPDFAALIDPALYVDDPRDRYRRLKRVGQLSRRQLSAAREVAAWREKRARDRDIPRKWVMTDEQVVEACKREARTIDSLFMVRGLSDRLSTGDARTVVRCICRGLDLEPDKWPKSDHVAYGGDVNVDAVLDAMTALVRLRARQNNIAFQTLASHSDLVKVAHGHKDAEILRGWRREIVGAELLELLAGRISLSVQEGALKVTKHP</sequence>
<dbReference type="InterPro" id="IPR036397">
    <property type="entry name" value="RNaseH_sf"/>
</dbReference>
<dbReference type="InterPro" id="IPR006292">
    <property type="entry name" value="RNase_D"/>
</dbReference>
<dbReference type="PANTHER" id="PTHR47649:SF1">
    <property type="entry name" value="RIBONUCLEASE D"/>
    <property type="match status" value="1"/>
</dbReference>
<dbReference type="SUPFAM" id="SSF53098">
    <property type="entry name" value="Ribonuclease H-like"/>
    <property type="match status" value="1"/>
</dbReference>
<organism evidence="8 9">
    <name type="scientific">Cryptobacterium curtum (strain ATCC 700683 / DSM 15641 / CCUG 43107 / 12-3)</name>
    <dbReference type="NCBI Taxonomy" id="469378"/>
    <lineage>
        <taxon>Bacteria</taxon>
        <taxon>Bacillati</taxon>
        <taxon>Actinomycetota</taxon>
        <taxon>Coriobacteriia</taxon>
        <taxon>Eggerthellales</taxon>
        <taxon>Eggerthellaceae</taxon>
        <taxon>Cryptobacterium</taxon>
    </lineage>
</organism>
<dbReference type="HAMAP" id="MF_01899">
    <property type="entry name" value="RNase_D"/>
    <property type="match status" value="1"/>
</dbReference>
<comment type="cofactor">
    <cofactor evidence="6">
        <name>a divalent metal cation</name>
        <dbReference type="ChEBI" id="CHEBI:60240"/>
    </cofactor>
</comment>
<dbReference type="HOGENOM" id="CLU_042387_0_0_11"/>
<dbReference type="InterPro" id="IPR010997">
    <property type="entry name" value="HRDC-like_sf"/>
</dbReference>
<dbReference type="GO" id="GO:0033890">
    <property type="term" value="F:ribonuclease D activity"/>
    <property type="evidence" value="ECO:0007669"/>
    <property type="project" value="UniProtKB-UniRule"/>
</dbReference>
<evidence type="ECO:0000256" key="6">
    <source>
        <dbReference type="HAMAP-Rule" id="MF_01899"/>
    </source>
</evidence>
<dbReference type="GO" id="GO:0008408">
    <property type="term" value="F:3'-5' exonuclease activity"/>
    <property type="evidence" value="ECO:0007669"/>
    <property type="project" value="InterPro"/>
</dbReference>
<dbReference type="GO" id="GO:0003676">
    <property type="term" value="F:nucleic acid binding"/>
    <property type="evidence" value="ECO:0007669"/>
    <property type="project" value="InterPro"/>
</dbReference>
<dbReference type="Pfam" id="PF00570">
    <property type="entry name" value="HRDC"/>
    <property type="match status" value="1"/>
</dbReference>
<reference evidence="8 9" key="1">
    <citation type="journal article" date="2009" name="Stand. Genomic Sci.">
        <title>Complete genome sequence of Cryptobacterium curtum type strain (12-3).</title>
        <authorList>
            <person name="Mavrommatis K."/>
            <person name="Pukall R."/>
            <person name="Rohde C."/>
            <person name="Chen F."/>
            <person name="Sims D."/>
            <person name="Brettin T."/>
            <person name="Kuske C."/>
            <person name="Detter J.C."/>
            <person name="Han C."/>
            <person name="Lapidus A."/>
            <person name="Copeland A."/>
            <person name="Glavina Del Rio T."/>
            <person name="Nolan M."/>
            <person name="Lucas S."/>
            <person name="Tice H."/>
            <person name="Cheng J.F."/>
            <person name="Bruce D."/>
            <person name="Goodwin L."/>
            <person name="Pitluck S."/>
            <person name="Ovchinnikova G."/>
            <person name="Pati A."/>
            <person name="Ivanova N."/>
            <person name="Chen A."/>
            <person name="Palaniappan K."/>
            <person name="Chain P."/>
            <person name="D'haeseleer P."/>
            <person name="Goker M."/>
            <person name="Bristow J."/>
            <person name="Eisen J.A."/>
            <person name="Markowitz V."/>
            <person name="Hugenholtz P."/>
            <person name="Rohde M."/>
            <person name="Klenk H.P."/>
            <person name="Kyrpides N.C."/>
        </authorList>
    </citation>
    <scope>NUCLEOTIDE SEQUENCE [LARGE SCALE GENOMIC DNA]</scope>
    <source>
        <strain evidence="9">ATCC 700683 / DSM 15641 / 12-3</strain>
    </source>
</reference>
<feature type="domain" description="HRDC" evidence="7">
    <location>
        <begin position="225"/>
        <end position="305"/>
    </location>
</feature>
<keyword evidence="9" id="KW-1185">Reference proteome</keyword>
<evidence type="ECO:0000313" key="8">
    <source>
        <dbReference type="EMBL" id="ACU94339.1"/>
    </source>
</evidence>
<dbReference type="STRING" id="469378.Ccur_06230"/>
<protein>
    <recommendedName>
        <fullName evidence="6">Ribonuclease D</fullName>
        <shortName evidence="6">RNase D</shortName>
        <ecNumber evidence="6">3.1.13.5</ecNumber>
    </recommendedName>
</protein>
<comment type="function">
    <text evidence="6">Exonuclease involved in the 3' processing of various precursor tRNAs. Initiates hydrolysis at the 3'-terminus of an RNA molecule and releases 5'-mononucleotides.</text>
</comment>
<accession>C7MN49</accession>
<dbReference type="EC" id="3.1.13.5" evidence="6"/>
<comment type="subcellular location">
    <subcellularLocation>
        <location evidence="6">Cytoplasm</location>
    </subcellularLocation>
</comment>
<dbReference type="SUPFAM" id="SSF47819">
    <property type="entry name" value="HRDC-like"/>
    <property type="match status" value="2"/>
</dbReference>
<name>C7MN49_CRYCD</name>